<dbReference type="GO" id="GO:0008236">
    <property type="term" value="F:serine-type peptidase activity"/>
    <property type="evidence" value="ECO:0007669"/>
    <property type="project" value="InterPro"/>
</dbReference>
<dbReference type="Proteomes" id="UP000236546">
    <property type="component" value="Unassembled WGS sequence"/>
</dbReference>
<dbReference type="PANTHER" id="PTHR37049">
    <property type="entry name" value="PEPTIDASE S41 FAMILY PROTEIN"/>
    <property type="match status" value="1"/>
</dbReference>
<dbReference type="PANTHER" id="PTHR37049:SF4">
    <property type="entry name" value="RHODANESE DOMAIN-CONTAINING PROTEIN"/>
    <property type="match status" value="1"/>
</dbReference>
<feature type="signal peptide" evidence="2">
    <location>
        <begin position="1"/>
        <end position="23"/>
    </location>
</feature>
<dbReference type="InterPro" id="IPR005151">
    <property type="entry name" value="Tail-specific_protease"/>
</dbReference>
<dbReference type="GO" id="GO:0006508">
    <property type="term" value="P:proteolysis"/>
    <property type="evidence" value="ECO:0007669"/>
    <property type="project" value="InterPro"/>
</dbReference>
<dbReference type="InterPro" id="IPR029045">
    <property type="entry name" value="ClpP/crotonase-like_dom_sf"/>
</dbReference>
<dbReference type="InterPro" id="IPR056186">
    <property type="entry name" value="PDZ_CPAF-rel"/>
</dbReference>
<feature type="domain" description="CPAF-like PDZ" evidence="4">
    <location>
        <begin position="150"/>
        <end position="267"/>
    </location>
</feature>
<evidence type="ECO:0000313" key="5">
    <source>
        <dbReference type="EMBL" id="PNP48624.1"/>
    </source>
</evidence>
<feature type="chain" id="PRO_5014451535" evidence="2">
    <location>
        <begin position="24"/>
        <end position="739"/>
    </location>
</feature>
<dbReference type="EMBL" id="MTYH01000003">
    <property type="protein sequence ID" value="PNP48624.1"/>
    <property type="molecule type" value="Genomic_DNA"/>
</dbReference>
<feature type="region of interest" description="Disordered" evidence="1">
    <location>
        <begin position="292"/>
        <end position="323"/>
    </location>
</feature>
<dbReference type="Gene3D" id="3.90.226.10">
    <property type="entry name" value="2-enoyl-CoA Hydratase, Chain A, domain 1"/>
    <property type="match status" value="1"/>
</dbReference>
<evidence type="ECO:0000256" key="2">
    <source>
        <dbReference type="SAM" id="SignalP"/>
    </source>
</evidence>
<dbReference type="Pfam" id="PF03572">
    <property type="entry name" value="Peptidase_S41"/>
    <property type="match status" value="1"/>
</dbReference>
<feature type="compositionally biased region" description="Low complexity" evidence="1">
    <location>
        <begin position="696"/>
        <end position="713"/>
    </location>
</feature>
<evidence type="ECO:0000259" key="3">
    <source>
        <dbReference type="Pfam" id="PF03572"/>
    </source>
</evidence>
<evidence type="ECO:0000313" key="6">
    <source>
        <dbReference type="Proteomes" id="UP000236546"/>
    </source>
</evidence>
<dbReference type="InterPro" id="IPR052766">
    <property type="entry name" value="S41A_metabolite_peptidase"/>
</dbReference>
<dbReference type="AlphaFoldDB" id="A0A2K0TSW1"/>
<evidence type="ECO:0000256" key="1">
    <source>
        <dbReference type="SAM" id="MobiDB-lite"/>
    </source>
</evidence>
<proteinExistence type="predicted"/>
<dbReference type="Pfam" id="PF23658">
    <property type="entry name" value="PDZ_CPAF_rel"/>
    <property type="match status" value="1"/>
</dbReference>
<accession>A0A2K0TSW1</accession>
<gene>
    <name evidence="5" type="ORF">TGAMA5MH_00315</name>
</gene>
<name>A0A2K0TSW1_9HYPO</name>
<protein>
    <submittedName>
        <fullName evidence="5">Uncharacterized protein</fullName>
    </submittedName>
</protein>
<keyword evidence="2" id="KW-0732">Signal</keyword>
<evidence type="ECO:0000259" key="4">
    <source>
        <dbReference type="Pfam" id="PF23658"/>
    </source>
</evidence>
<dbReference type="OrthoDB" id="27214at2759"/>
<comment type="caution">
    <text evidence="5">The sequence shown here is derived from an EMBL/GenBank/DDBJ whole genome shotgun (WGS) entry which is preliminary data.</text>
</comment>
<sequence>MSPRISRLSAVAALAAVASAATASVSTSKPAEPCAQIAKLAAGGTPIFSSQLGLACLESIPFKSDLAVSFIDEYSKYLQWQSTIEILRNPPPGSLSATVDLVGGLSTIRNRAAANLYKSQYDFDRDLSLLISSANDGHLAISPCSFAIQFGITTSLVSLSTDGVAMPRLYTLNDGRLLAGGNKDVSPVALINGVGAEAYVEQLSSFQGLQDPDARYNTMLSNVPIGLAGSRTNSGFANYAAFPGVHEFNLTYANGTRDSIPLVAVSTIDGNFTSTTGDELWDAVCAPLPATTDSSSKKLKRGGNTTKVSKRQADATELPAPSGYPKPVVKDPFNVMVGYFSEETSLKDVAIMTVSSFETSGEGIPDDETRNFAIEAQSFVNKAVAAGKSKIIVDVTNNPGGTVDSGFALLSIFFPNMTIFSATRIRSVPETQFIFDTASRSKDPETIENFRGAGFLISNLVQPDQKTGFDSDSDFLGPFDVLDVPSTAISAENNFLSGNATDAPINIFGKGGVLNGTEPPYNPEDIIILTDGQCSSTCTIFINHMIPYGVRVVANGGRPQVGPMQGIGGVKGAQVQELSTLSTIYEFTTQVVQNATDAKKPLFTSKELDAFKDHIPLTLEQFPIRLTSGSVNYRNAFAPFDDQTPTHFIYQPADCRIFYTPASLISPEAKWGNVADAIWGKGGCAFSVAAPPPLLTDKPSSTSSSKPASTTAAGKKKTQSSAHKAVGLLLAMAEGLKPQ</sequence>
<reference evidence="5 6" key="1">
    <citation type="submission" date="2017-02" db="EMBL/GenBank/DDBJ databases">
        <title>Genomes of Trichoderma spp. with biocontrol activity.</title>
        <authorList>
            <person name="Gardiner D."/>
            <person name="Kazan K."/>
            <person name="Vos C."/>
            <person name="Harvey P."/>
        </authorList>
    </citation>
    <scope>NUCLEOTIDE SEQUENCE [LARGE SCALE GENOMIC DNA]</scope>
    <source>
        <strain evidence="5 6">A5MH</strain>
    </source>
</reference>
<feature type="region of interest" description="Disordered" evidence="1">
    <location>
        <begin position="696"/>
        <end position="722"/>
    </location>
</feature>
<feature type="domain" description="Tail specific protease" evidence="3">
    <location>
        <begin position="349"/>
        <end position="544"/>
    </location>
</feature>
<organism evidence="5 6">
    <name type="scientific">Trichoderma gamsii</name>
    <dbReference type="NCBI Taxonomy" id="398673"/>
    <lineage>
        <taxon>Eukaryota</taxon>
        <taxon>Fungi</taxon>
        <taxon>Dikarya</taxon>
        <taxon>Ascomycota</taxon>
        <taxon>Pezizomycotina</taxon>
        <taxon>Sordariomycetes</taxon>
        <taxon>Hypocreomycetidae</taxon>
        <taxon>Hypocreales</taxon>
        <taxon>Hypocreaceae</taxon>
        <taxon>Trichoderma</taxon>
    </lineage>
</organism>
<dbReference type="SUPFAM" id="SSF52096">
    <property type="entry name" value="ClpP/crotonase"/>
    <property type="match status" value="1"/>
</dbReference>